<accession>A0ABW6DSY6</accession>
<feature type="compositionally biased region" description="Basic and acidic residues" evidence="1">
    <location>
        <begin position="32"/>
        <end position="45"/>
    </location>
</feature>
<dbReference type="RefSeq" id="WP_127469768.1">
    <property type="nucleotide sequence ID" value="NZ_JBEPFV010000071.1"/>
</dbReference>
<evidence type="ECO:0000256" key="1">
    <source>
        <dbReference type="SAM" id="MobiDB-lite"/>
    </source>
</evidence>
<organism evidence="2 3">
    <name type="scientific">Streptomyces bacillaris</name>
    <dbReference type="NCBI Taxonomy" id="68179"/>
    <lineage>
        <taxon>Bacteria</taxon>
        <taxon>Bacillati</taxon>
        <taxon>Actinomycetota</taxon>
        <taxon>Actinomycetes</taxon>
        <taxon>Kitasatosporales</taxon>
        <taxon>Streptomycetaceae</taxon>
        <taxon>Streptomyces</taxon>
    </lineage>
</organism>
<feature type="region of interest" description="Disordered" evidence="1">
    <location>
        <begin position="32"/>
        <end position="65"/>
    </location>
</feature>
<gene>
    <name evidence="2" type="ORF">ACFWR3_12880</name>
</gene>
<keyword evidence="3" id="KW-1185">Reference proteome</keyword>
<dbReference type="Proteomes" id="UP001598300">
    <property type="component" value="Unassembled WGS sequence"/>
</dbReference>
<comment type="caution">
    <text evidence="2">The sequence shown here is derived from an EMBL/GenBank/DDBJ whole genome shotgun (WGS) entry which is preliminary data.</text>
</comment>
<name>A0ABW6DSY6_9ACTN</name>
<reference evidence="2 3" key="1">
    <citation type="submission" date="2024-09" db="EMBL/GenBank/DDBJ databases">
        <title>The Natural Products Discovery Center: Release of the First 8490 Sequenced Strains for Exploring Actinobacteria Biosynthetic Diversity.</title>
        <authorList>
            <person name="Kalkreuter E."/>
            <person name="Kautsar S.A."/>
            <person name="Yang D."/>
            <person name="Bader C.D."/>
            <person name="Teijaro C.N."/>
            <person name="Fluegel L."/>
            <person name="Davis C.M."/>
            <person name="Simpson J.R."/>
            <person name="Lauterbach L."/>
            <person name="Steele A.D."/>
            <person name="Gui C."/>
            <person name="Meng S."/>
            <person name="Li G."/>
            <person name="Viehrig K."/>
            <person name="Ye F."/>
            <person name="Su P."/>
            <person name="Kiefer A.F."/>
            <person name="Nichols A."/>
            <person name="Cepeda A.J."/>
            <person name="Yan W."/>
            <person name="Fan B."/>
            <person name="Jiang Y."/>
            <person name="Adhikari A."/>
            <person name="Zheng C.-J."/>
            <person name="Schuster L."/>
            <person name="Cowan T.M."/>
            <person name="Smanski M.J."/>
            <person name="Chevrette M.G."/>
            <person name="De Carvalho L.P.S."/>
            <person name="Shen B."/>
        </authorList>
    </citation>
    <scope>NUCLEOTIDE SEQUENCE [LARGE SCALE GENOMIC DNA]</scope>
    <source>
        <strain evidence="2 3">NPDC058584</strain>
    </source>
</reference>
<evidence type="ECO:0000313" key="3">
    <source>
        <dbReference type="Proteomes" id="UP001598300"/>
    </source>
</evidence>
<proteinExistence type="predicted"/>
<dbReference type="EMBL" id="JBHXPM010000010">
    <property type="protein sequence ID" value="MFD3956966.1"/>
    <property type="molecule type" value="Genomic_DNA"/>
</dbReference>
<sequence length="65" mass="7228">MFVMNDECVGGGMTQEPLPTLCEGCDQLREIDGEQARPDARRQDPEQESTMPGQKAAGWFSRLRG</sequence>
<evidence type="ECO:0000313" key="2">
    <source>
        <dbReference type="EMBL" id="MFD3956966.1"/>
    </source>
</evidence>
<protein>
    <submittedName>
        <fullName evidence="2">Uncharacterized protein</fullName>
    </submittedName>
</protein>